<reference evidence="1" key="1">
    <citation type="submission" date="2021-02" db="EMBL/GenBank/DDBJ databases">
        <authorList>
            <person name="Nowell W R."/>
        </authorList>
    </citation>
    <scope>NUCLEOTIDE SEQUENCE</scope>
</reference>
<sequence>MNCIGQLFGQVATNNSPQYHSVIPRNNLTSTQKNDIFKSLAKYESQYNANESMIKQSYTWTYGTYHTVYKGNTVHRTRNAAEYAVNLFDSGNVTMEKRGFDVLRKLLSLQDTNSSSRTYGIWSYFLEEPLYEMAPPDWNWADFIGTQLLQISINHHDRLPKDLAEKLDWGIIHAARSIQKRNVGPDYTNIAIMGTYVTLTTSEIYGLTDLHDYAMKRLRIFSNFTKINGRAFAEYNSPTYTMVAIDELGRLRMHAIGDEAKQLVNELYHIGWEEIAEHYHRPTGQWSGPHSRSYGSLLGGDVNSFLSNSLDKTWDPRRPLPISDDLTSYFTSDLDKPRTVLKTYSKDPLNLVSDLIGTTYLHPLFSIGSARWGEMWNQRRPLIAYWGTKQKPSYLQLRFLHDNYDFSNVVFYSVQKEDRVLAGLVFATDGGDTHLSLDRIRNATIKAKDLRIRFEIGGNDVDSAWQAAQRLLEPTKFTFENISIQFALPSVQFSCSNQLGWTVSRANNRLNIDYVLYTSTVEQTIKLDALAEAVGIVAVKLSSTKNDILIQPITISQNSMLYAKWDDLCLTIPFKPTNVSTLRKLPKFSC</sequence>
<gene>
    <name evidence="1" type="ORF">XAT740_LOCUS4924</name>
</gene>
<name>A0A813VDF0_ADIRI</name>
<evidence type="ECO:0000313" key="1">
    <source>
        <dbReference type="EMBL" id="CAF0840150.1"/>
    </source>
</evidence>
<dbReference type="AlphaFoldDB" id="A0A813VDF0"/>
<dbReference type="PANTHER" id="PTHR40616">
    <property type="entry name" value="LINALOOL DEHYDRATASE_ISOMERASE DOMAIN-CONTAINING PROTEIN"/>
    <property type="match status" value="1"/>
</dbReference>
<dbReference type="Proteomes" id="UP000663828">
    <property type="component" value="Unassembled WGS sequence"/>
</dbReference>
<dbReference type="EMBL" id="CAJNOR010000208">
    <property type="protein sequence ID" value="CAF0840150.1"/>
    <property type="molecule type" value="Genomic_DNA"/>
</dbReference>
<evidence type="ECO:0000313" key="2">
    <source>
        <dbReference type="Proteomes" id="UP000663828"/>
    </source>
</evidence>
<protein>
    <submittedName>
        <fullName evidence="1">Uncharacterized protein</fullName>
    </submittedName>
</protein>
<organism evidence="1 2">
    <name type="scientific">Adineta ricciae</name>
    <name type="common">Rotifer</name>
    <dbReference type="NCBI Taxonomy" id="249248"/>
    <lineage>
        <taxon>Eukaryota</taxon>
        <taxon>Metazoa</taxon>
        <taxon>Spiralia</taxon>
        <taxon>Gnathifera</taxon>
        <taxon>Rotifera</taxon>
        <taxon>Eurotatoria</taxon>
        <taxon>Bdelloidea</taxon>
        <taxon>Adinetida</taxon>
        <taxon>Adinetidae</taxon>
        <taxon>Adineta</taxon>
    </lineage>
</organism>
<dbReference type="PANTHER" id="PTHR40616:SF1">
    <property type="entry name" value="LINALOOL DEHYDRATASE_ISOMERASE DOMAIN-CONTAINING PROTEIN"/>
    <property type="match status" value="1"/>
</dbReference>
<keyword evidence="2" id="KW-1185">Reference proteome</keyword>
<comment type="caution">
    <text evidence="1">The sequence shown here is derived from an EMBL/GenBank/DDBJ whole genome shotgun (WGS) entry which is preliminary data.</text>
</comment>
<accession>A0A813VDF0</accession>
<proteinExistence type="predicted"/>